<dbReference type="RefSeq" id="WP_163642369.1">
    <property type="nucleotide sequence ID" value="NZ_AP022567.1"/>
</dbReference>
<feature type="region of interest" description="Disordered" evidence="1">
    <location>
        <begin position="318"/>
        <end position="337"/>
    </location>
</feature>
<dbReference type="SUPFAM" id="SSF51905">
    <property type="entry name" value="FAD/NAD(P)-binding domain"/>
    <property type="match status" value="1"/>
</dbReference>
<sequence length="386" mass="41068">MTVFDVVIVGARCAGAPLAVMLAQRGLSVCVVDKAQFPSETPSTSAFQSNGIDVLRRIGVLDNVLAAGPYTIENATITSTNCVFRVALDPAEYGQSLGMRRLTMDKILIDSAVDAGADVRTGCLVEHVITENGRAVGVATRDGEIRARLVVGADGRNSTVATSVGAAEYCTHPAGRLPTWAFYEGVDPAVGFYFGTVNQGPGLGSSAYLGLPLDGCFLASVNVPMDQRSEFLADRYTNFETELARFPALAEAVRGATRVGPIRVMQKWHNYFRTSAGPGWVLVGDAGNFKDYSLGQGQSDAFRQAERLSDHIERGLAQGTLDTETRRGGGGGTRTPGRCIWPTASSANRTYRLHSLTPCSASAHAMRTPPSGSRWSLTKALRPCAS</sequence>
<accession>A0ABM7I2P2</accession>
<dbReference type="InterPro" id="IPR002938">
    <property type="entry name" value="FAD-bd"/>
</dbReference>
<reference evidence="3 4" key="1">
    <citation type="journal article" date="2019" name="Emerg. Microbes Infect.">
        <title>Comprehensive subspecies identification of 175 nontuberculous mycobacteria species based on 7547 genomic profiles.</title>
        <authorList>
            <person name="Matsumoto Y."/>
            <person name="Kinjo T."/>
            <person name="Motooka D."/>
            <person name="Nabeya D."/>
            <person name="Jung N."/>
            <person name="Uechi K."/>
            <person name="Horii T."/>
            <person name="Iida T."/>
            <person name="Fujita J."/>
            <person name="Nakamura S."/>
        </authorList>
    </citation>
    <scope>NUCLEOTIDE SEQUENCE [LARGE SCALE GENOMIC DNA]</scope>
    <source>
        <strain evidence="3 4">JCM 12375</strain>
    </source>
</reference>
<evidence type="ECO:0000313" key="3">
    <source>
        <dbReference type="EMBL" id="BBX37161.1"/>
    </source>
</evidence>
<dbReference type="InterPro" id="IPR036188">
    <property type="entry name" value="FAD/NAD-bd_sf"/>
</dbReference>
<dbReference type="PRINTS" id="PR00420">
    <property type="entry name" value="RNGMNOXGNASE"/>
</dbReference>
<protein>
    <submittedName>
        <fullName evidence="3">FAD-dependent oxidoreductase</fullName>
    </submittedName>
</protein>
<feature type="region of interest" description="Disordered" evidence="1">
    <location>
        <begin position="362"/>
        <end position="386"/>
    </location>
</feature>
<dbReference type="EMBL" id="AP022567">
    <property type="protein sequence ID" value="BBX37161.1"/>
    <property type="molecule type" value="Genomic_DNA"/>
</dbReference>
<dbReference type="Proteomes" id="UP000465622">
    <property type="component" value="Chromosome"/>
</dbReference>
<gene>
    <name evidence="3" type="ORF">MMAGJ_64430</name>
</gene>
<evidence type="ECO:0000256" key="1">
    <source>
        <dbReference type="SAM" id="MobiDB-lite"/>
    </source>
</evidence>
<keyword evidence="4" id="KW-1185">Reference proteome</keyword>
<evidence type="ECO:0000313" key="4">
    <source>
        <dbReference type="Proteomes" id="UP000465622"/>
    </source>
</evidence>
<dbReference type="InterPro" id="IPR050407">
    <property type="entry name" value="Geranylgeranyl_reductase"/>
</dbReference>
<proteinExistence type="predicted"/>
<dbReference type="PANTHER" id="PTHR42685">
    <property type="entry name" value="GERANYLGERANYL DIPHOSPHATE REDUCTASE"/>
    <property type="match status" value="1"/>
</dbReference>
<evidence type="ECO:0000259" key="2">
    <source>
        <dbReference type="Pfam" id="PF01494"/>
    </source>
</evidence>
<organism evidence="3 4">
    <name type="scientific">Mycolicibacterium mageritense</name>
    <name type="common">Mycobacterium mageritense</name>
    <dbReference type="NCBI Taxonomy" id="53462"/>
    <lineage>
        <taxon>Bacteria</taxon>
        <taxon>Bacillati</taxon>
        <taxon>Actinomycetota</taxon>
        <taxon>Actinomycetes</taxon>
        <taxon>Mycobacteriales</taxon>
        <taxon>Mycobacteriaceae</taxon>
        <taxon>Mycolicibacterium</taxon>
    </lineage>
</organism>
<dbReference type="Gene3D" id="3.50.50.60">
    <property type="entry name" value="FAD/NAD(P)-binding domain"/>
    <property type="match status" value="1"/>
</dbReference>
<dbReference type="PANTHER" id="PTHR42685:SF22">
    <property type="entry name" value="CONDITIONED MEDIUM FACTOR RECEPTOR 1"/>
    <property type="match status" value="1"/>
</dbReference>
<name>A0ABM7I2P2_MYCME</name>
<dbReference type="Pfam" id="PF01494">
    <property type="entry name" value="FAD_binding_3"/>
    <property type="match status" value="1"/>
</dbReference>
<feature type="domain" description="FAD-binding" evidence="2">
    <location>
        <begin position="5"/>
        <end position="167"/>
    </location>
</feature>